<name>A0A813JNK4_POLGL</name>
<gene>
    <name evidence="2" type="ORF">PGLA2088_LOCUS22212</name>
</gene>
<feature type="region of interest" description="Disordered" evidence="1">
    <location>
        <begin position="583"/>
        <end position="611"/>
    </location>
</feature>
<evidence type="ECO:0000256" key="1">
    <source>
        <dbReference type="SAM" id="MobiDB-lite"/>
    </source>
</evidence>
<sequence length="622" mass="64938">MAAPQTTRKPPDQKAEGILHISLVGIGGDKIAEGTWRRSCKMLELFKIAYRSKPGLQIKLLHGCSKLSPQMSLDILDQNLRCVSLTIICANKAAQKNQFSSMCDAFAAIKDDGSVLSWGLAYYGGDSSSVADKLRSGVLQVVGNRHAFAAIKDDGSVVSWGLANYGGDSSSVVDKLQCGVLQVVGTLFAFAAIKGDGSVVSWGAAGTGGNSSSVADKLRSGVAEVIGNQIAFAAIKDDGSVVSWGKADYGGDSSCVADKLRSGVLQVVGTLFAVAAIKDDGSVVSWGSAYDGGDSSSVAGKLQSGVLQVVGNQHAFAAIKDDGSVVSWGKADCGGDSSSVADKLQSGVLQVVGTLFAFAAIKDDGSVASWGAAGTGGDSSSVADKLRSGVAEVMGNERAFVAIKDDGSVVSWGKADYGGDSSSVADKLKSGVLFCLCGDQRRWIGRIVGLRVPTVLWHTDFKKAYIVEVPCRLRVADVGPSSSLSDYAHPGVPPSERWDGPSRLSRAVAPRTNERDLAVSSAIYMNSVDTGWINDENPLPTAQRIAEEQGFQTPIDEVDAAARILDPVLMGMEVMASMPDIERRKRRTGGGGAGGGGCKADGDEAEGPPWGRFLKDYMATEW</sequence>
<dbReference type="PANTHER" id="PTHR34720:SF9">
    <property type="entry name" value="BLR4714 PROTEIN"/>
    <property type="match status" value="1"/>
</dbReference>
<proteinExistence type="predicted"/>
<evidence type="ECO:0000313" key="2">
    <source>
        <dbReference type="EMBL" id="CAE8680978.1"/>
    </source>
</evidence>
<dbReference type="EMBL" id="CAJNNW010025914">
    <property type="protein sequence ID" value="CAE8680978.1"/>
    <property type="molecule type" value="Genomic_DNA"/>
</dbReference>
<dbReference type="Proteomes" id="UP000626109">
    <property type="component" value="Unassembled WGS sequence"/>
</dbReference>
<evidence type="ECO:0000313" key="3">
    <source>
        <dbReference type="Proteomes" id="UP000626109"/>
    </source>
</evidence>
<organism evidence="2 3">
    <name type="scientific">Polarella glacialis</name>
    <name type="common">Dinoflagellate</name>
    <dbReference type="NCBI Taxonomy" id="89957"/>
    <lineage>
        <taxon>Eukaryota</taxon>
        <taxon>Sar</taxon>
        <taxon>Alveolata</taxon>
        <taxon>Dinophyceae</taxon>
        <taxon>Suessiales</taxon>
        <taxon>Suessiaceae</taxon>
        <taxon>Polarella</taxon>
    </lineage>
</organism>
<feature type="compositionally biased region" description="Gly residues" evidence="1">
    <location>
        <begin position="589"/>
        <end position="599"/>
    </location>
</feature>
<dbReference type="PANTHER" id="PTHR34720">
    <property type="entry name" value="MICROCYSTIN DEPENDENT PROTEIN"/>
    <property type="match status" value="1"/>
</dbReference>
<dbReference type="SUPFAM" id="SSF50985">
    <property type="entry name" value="RCC1/BLIP-II"/>
    <property type="match status" value="1"/>
</dbReference>
<protein>
    <submittedName>
        <fullName evidence="2">Uncharacterized protein</fullName>
    </submittedName>
</protein>
<comment type="caution">
    <text evidence="2">The sequence shown here is derived from an EMBL/GenBank/DDBJ whole genome shotgun (WGS) entry which is preliminary data.</text>
</comment>
<accession>A0A813JNK4</accession>
<dbReference type="AlphaFoldDB" id="A0A813JNK4"/>
<dbReference type="InterPro" id="IPR009091">
    <property type="entry name" value="RCC1/BLIP-II"/>
</dbReference>
<dbReference type="Gene3D" id="2.130.10.30">
    <property type="entry name" value="Regulator of chromosome condensation 1/beta-lactamase-inhibitor protein II"/>
    <property type="match status" value="2"/>
</dbReference>
<reference evidence="2" key="1">
    <citation type="submission" date="2021-02" db="EMBL/GenBank/DDBJ databases">
        <authorList>
            <person name="Dougan E. K."/>
            <person name="Rhodes N."/>
            <person name="Thang M."/>
            <person name="Chan C."/>
        </authorList>
    </citation>
    <scope>NUCLEOTIDE SEQUENCE</scope>
</reference>